<dbReference type="NCBIfam" id="NF004792">
    <property type="entry name" value="PRK06139.1"/>
    <property type="match status" value="1"/>
</dbReference>
<dbReference type="RefSeq" id="WP_116301364.1">
    <property type="nucleotide sequence ID" value="NZ_NFZV01000004.1"/>
</dbReference>
<keyword evidence="5" id="KW-0472">Membrane</keyword>
<keyword evidence="2" id="KW-0560">Oxidoreductase</keyword>
<reference evidence="8" key="1">
    <citation type="submission" date="2017-05" db="EMBL/GenBank/DDBJ databases">
        <authorList>
            <person name="Sharma S."/>
            <person name="Sidhu C."/>
            <person name="Pinnaka A.K."/>
        </authorList>
    </citation>
    <scope>NUCLEOTIDE SEQUENCE [LARGE SCALE GENOMIC DNA]</scope>
    <source>
        <strain evidence="8">AK93</strain>
    </source>
</reference>
<evidence type="ECO:0000256" key="3">
    <source>
        <dbReference type="RuleBase" id="RU000363"/>
    </source>
</evidence>
<dbReference type="EMBL" id="NFZW01000005">
    <property type="protein sequence ID" value="RFA38049.1"/>
    <property type="molecule type" value="Genomic_DNA"/>
</dbReference>
<organism evidence="7 8">
    <name type="scientific">Alkalilimnicola ehrlichii</name>
    <dbReference type="NCBI Taxonomy" id="351052"/>
    <lineage>
        <taxon>Bacteria</taxon>
        <taxon>Pseudomonadati</taxon>
        <taxon>Pseudomonadota</taxon>
        <taxon>Gammaproteobacteria</taxon>
        <taxon>Chromatiales</taxon>
        <taxon>Ectothiorhodospiraceae</taxon>
        <taxon>Alkalilimnicola</taxon>
    </lineage>
</organism>
<keyword evidence="8" id="KW-1185">Reference proteome</keyword>
<dbReference type="PROSITE" id="PS00061">
    <property type="entry name" value="ADH_SHORT"/>
    <property type="match status" value="1"/>
</dbReference>
<dbReference type="SMART" id="SM00822">
    <property type="entry name" value="PKS_KR"/>
    <property type="match status" value="1"/>
</dbReference>
<keyword evidence="5" id="KW-0812">Transmembrane</keyword>
<sequence>MRRKLKDAVVVITGASSGIGRATAVKFAAAGARVVLAARREGALREVERECIRAGGRALVVPTDVSRASEVEVLAKRARDTFGRIDVWVNNASVTLFGRFEQTPLEDYEQVLRTNLLGYVYGSREALTCFRKQDQGVLINTSSIVGALAQPYTNAYGVSKYGIRGLTEGLRMELKDAPHIHACTVLPATVDTPFFHHAANYSGRNIVPMEPVYSSEQVADAIVSLARTPRREVVVGGAGRMLLGIKRVLPGVAERIMARQVERKHLGRQRAMDSRGNLFEPMAEGTGSSGGWLRGATHRSASRPWALLLLIGLASVFGLRAWRQRYRPPRYRRLFARRPSRARAAIAGLPAMAWVMRRMPPKGRRKALKQVVRHKMGARRRWPQRLNARLPMRQRRWYDSFRAGGKAQWPLSKQASELRAGGMQTSSGPWMRSPKRSLDRSLRKR</sequence>
<protein>
    <recommendedName>
        <fullName evidence="6">Ketoreductase domain-containing protein</fullName>
    </recommendedName>
</protein>
<dbReference type="PRINTS" id="PR00080">
    <property type="entry name" value="SDRFAMILY"/>
</dbReference>
<dbReference type="AlphaFoldDB" id="A0A3E0X0A0"/>
<dbReference type="PANTHER" id="PTHR44196">
    <property type="entry name" value="DEHYDROGENASE/REDUCTASE SDR FAMILY MEMBER 7B"/>
    <property type="match status" value="1"/>
</dbReference>
<evidence type="ECO:0000313" key="7">
    <source>
        <dbReference type="EMBL" id="RFA38049.1"/>
    </source>
</evidence>
<feature type="region of interest" description="Disordered" evidence="4">
    <location>
        <begin position="409"/>
        <end position="445"/>
    </location>
</feature>
<dbReference type="GO" id="GO:0016491">
    <property type="term" value="F:oxidoreductase activity"/>
    <property type="evidence" value="ECO:0007669"/>
    <property type="project" value="UniProtKB-KW"/>
</dbReference>
<dbReference type="InterPro" id="IPR036291">
    <property type="entry name" value="NAD(P)-bd_dom_sf"/>
</dbReference>
<evidence type="ECO:0000313" key="8">
    <source>
        <dbReference type="Proteomes" id="UP000256763"/>
    </source>
</evidence>
<evidence type="ECO:0000256" key="1">
    <source>
        <dbReference type="ARBA" id="ARBA00006484"/>
    </source>
</evidence>
<dbReference type="SUPFAM" id="SSF51735">
    <property type="entry name" value="NAD(P)-binding Rossmann-fold domains"/>
    <property type="match status" value="1"/>
</dbReference>
<dbReference type="PANTHER" id="PTHR44196:SF1">
    <property type="entry name" value="DEHYDROGENASE_REDUCTASE SDR FAMILY MEMBER 7B"/>
    <property type="match status" value="1"/>
</dbReference>
<dbReference type="OrthoDB" id="335726at2"/>
<comment type="similarity">
    <text evidence="1 3">Belongs to the short-chain dehydrogenases/reductases (SDR) family.</text>
</comment>
<evidence type="ECO:0000256" key="4">
    <source>
        <dbReference type="SAM" id="MobiDB-lite"/>
    </source>
</evidence>
<evidence type="ECO:0000256" key="5">
    <source>
        <dbReference type="SAM" id="Phobius"/>
    </source>
</evidence>
<accession>A0A3E0X0A0</accession>
<dbReference type="PRINTS" id="PR00081">
    <property type="entry name" value="GDHRDH"/>
</dbReference>
<evidence type="ECO:0000256" key="2">
    <source>
        <dbReference type="ARBA" id="ARBA00023002"/>
    </source>
</evidence>
<dbReference type="NCBIfam" id="NF005495">
    <property type="entry name" value="PRK07109.1"/>
    <property type="match status" value="1"/>
</dbReference>
<dbReference type="InterPro" id="IPR002347">
    <property type="entry name" value="SDR_fam"/>
</dbReference>
<comment type="caution">
    <text evidence="7">The sequence shown here is derived from an EMBL/GenBank/DDBJ whole genome shotgun (WGS) entry which is preliminary data.</text>
</comment>
<dbReference type="Proteomes" id="UP000256763">
    <property type="component" value="Unassembled WGS sequence"/>
</dbReference>
<evidence type="ECO:0000259" key="6">
    <source>
        <dbReference type="SMART" id="SM00822"/>
    </source>
</evidence>
<dbReference type="Gene3D" id="3.40.50.720">
    <property type="entry name" value="NAD(P)-binding Rossmann-like Domain"/>
    <property type="match status" value="1"/>
</dbReference>
<dbReference type="InterPro" id="IPR020904">
    <property type="entry name" value="Sc_DH/Rdtase_CS"/>
</dbReference>
<dbReference type="GO" id="GO:0016020">
    <property type="term" value="C:membrane"/>
    <property type="evidence" value="ECO:0007669"/>
    <property type="project" value="TreeGrafter"/>
</dbReference>
<proteinExistence type="inferred from homology"/>
<feature type="transmembrane region" description="Helical" evidence="5">
    <location>
        <begin position="304"/>
        <end position="322"/>
    </location>
</feature>
<dbReference type="Pfam" id="PF00106">
    <property type="entry name" value="adh_short"/>
    <property type="match status" value="1"/>
</dbReference>
<gene>
    <name evidence="7" type="ORF">CAL65_06850</name>
</gene>
<keyword evidence="5" id="KW-1133">Transmembrane helix</keyword>
<dbReference type="InterPro" id="IPR057326">
    <property type="entry name" value="KR_dom"/>
</dbReference>
<name>A0A3E0X0A0_9GAMM</name>
<feature type="compositionally biased region" description="Basic and acidic residues" evidence="4">
    <location>
        <begin position="436"/>
        <end position="445"/>
    </location>
</feature>
<feature type="domain" description="Ketoreductase" evidence="6">
    <location>
        <begin position="8"/>
        <end position="178"/>
    </location>
</feature>